<feature type="region of interest" description="Disordered" evidence="1">
    <location>
        <begin position="1"/>
        <end position="25"/>
    </location>
</feature>
<feature type="region of interest" description="Disordered" evidence="1">
    <location>
        <begin position="172"/>
        <end position="234"/>
    </location>
</feature>
<dbReference type="EMBL" id="QGKW02002005">
    <property type="protein sequence ID" value="KAF2543260.1"/>
    <property type="molecule type" value="Genomic_DNA"/>
</dbReference>
<protein>
    <submittedName>
        <fullName evidence="2">Uncharacterized protein</fullName>
    </submittedName>
</protein>
<evidence type="ECO:0000313" key="3">
    <source>
        <dbReference type="Proteomes" id="UP000712281"/>
    </source>
</evidence>
<dbReference type="AlphaFoldDB" id="A0A8S9GBJ2"/>
<accession>A0A8S9GBJ2</accession>
<feature type="compositionally biased region" description="Polar residues" evidence="1">
    <location>
        <begin position="213"/>
        <end position="225"/>
    </location>
</feature>
<dbReference type="Proteomes" id="UP000712281">
    <property type="component" value="Unassembled WGS sequence"/>
</dbReference>
<sequence>MSDSKREEGDTPVELRTQSRKAGTAVGGTCLKLSDTEVITEEPIARTSENNGLQLAAGDRYRKTPNSSWFDYIKPGQTGINRSTSQNLFAAAITSSYGLPLASPRLPERRHVPATSGRYEPRSMLNGVSLPRYQTVLNPSLTSSHRDSNDREGSLRWLMVLPWLCSGEAPSPKTRSCSDHHEPITKPSSSPPPWSATRDVGSRATSFPHGHISFSSKSQDQTVSAQLRHRRDLQPREAVSSNGYFCSFCNSGPSSSGCLQIGPILWNVQK</sequence>
<comment type="caution">
    <text evidence="2">The sequence shown here is derived from an EMBL/GenBank/DDBJ whole genome shotgun (WGS) entry which is preliminary data.</text>
</comment>
<evidence type="ECO:0000256" key="1">
    <source>
        <dbReference type="SAM" id="MobiDB-lite"/>
    </source>
</evidence>
<proteinExistence type="predicted"/>
<name>A0A8S9GBJ2_BRACR</name>
<feature type="region of interest" description="Disordered" evidence="1">
    <location>
        <begin position="100"/>
        <end position="125"/>
    </location>
</feature>
<gene>
    <name evidence="2" type="ORF">F2Q68_00029348</name>
</gene>
<organism evidence="2 3">
    <name type="scientific">Brassica cretica</name>
    <name type="common">Mustard</name>
    <dbReference type="NCBI Taxonomy" id="69181"/>
    <lineage>
        <taxon>Eukaryota</taxon>
        <taxon>Viridiplantae</taxon>
        <taxon>Streptophyta</taxon>
        <taxon>Embryophyta</taxon>
        <taxon>Tracheophyta</taxon>
        <taxon>Spermatophyta</taxon>
        <taxon>Magnoliopsida</taxon>
        <taxon>eudicotyledons</taxon>
        <taxon>Gunneridae</taxon>
        <taxon>Pentapetalae</taxon>
        <taxon>rosids</taxon>
        <taxon>malvids</taxon>
        <taxon>Brassicales</taxon>
        <taxon>Brassicaceae</taxon>
        <taxon>Brassiceae</taxon>
        <taxon>Brassica</taxon>
    </lineage>
</organism>
<evidence type="ECO:0000313" key="2">
    <source>
        <dbReference type="EMBL" id="KAF2543260.1"/>
    </source>
</evidence>
<reference evidence="2" key="1">
    <citation type="submission" date="2019-12" db="EMBL/GenBank/DDBJ databases">
        <title>Genome sequencing and annotation of Brassica cretica.</title>
        <authorList>
            <person name="Studholme D.J."/>
            <person name="Sarris P.F."/>
        </authorList>
    </citation>
    <scope>NUCLEOTIDE SEQUENCE</scope>
    <source>
        <strain evidence="2">PFS-001/15</strain>
        <tissue evidence="2">Leaf</tissue>
    </source>
</reference>